<evidence type="ECO:0000256" key="2">
    <source>
        <dbReference type="ARBA" id="ARBA00023163"/>
    </source>
</evidence>
<dbReference type="Pfam" id="PF13305">
    <property type="entry name" value="TetR_C_33"/>
    <property type="match status" value="1"/>
</dbReference>
<dbReference type="Proteomes" id="UP000198892">
    <property type="component" value="Unassembled WGS sequence"/>
</dbReference>
<gene>
    <name evidence="4" type="ORF">SAMN05518683_1186</name>
</gene>
<evidence type="ECO:0000313" key="5">
    <source>
        <dbReference type="Proteomes" id="UP000198892"/>
    </source>
</evidence>
<keyword evidence="2" id="KW-0804">Transcription</keyword>
<dbReference type="InterPro" id="IPR036271">
    <property type="entry name" value="Tet_transcr_reg_TetR-rel_C_sf"/>
</dbReference>
<dbReference type="InterPro" id="IPR009057">
    <property type="entry name" value="Homeodomain-like_sf"/>
</dbReference>
<keyword evidence="4" id="KW-0238">DNA-binding</keyword>
<dbReference type="AlphaFoldDB" id="A0A1I5VZ83"/>
<evidence type="ECO:0000256" key="1">
    <source>
        <dbReference type="ARBA" id="ARBA00023015"/>
    </source>
</evidence>
<dbReference type="Gene3D" id="1.10.357.10">
    <property type="entry name" value="Tetracycline Repressor, domain 2"/>
    <property type="match status" value="1"/>
</dbReference>
<dbReference type="InterPro" id="IPR025996">
    <property type="entry name" value="MT1864/Rv1816-like_C"/>
</dbReference>
<name>A0A1I5VZ83_9BACI</name>
<dbReference type="GO" id="GO:0003677">
    <property type="term" value="F:DNA binding"/>
    <property type="evidence" value="ECO:0007669"/>
    <property type="project" value="UniProtKB-KW"/>
</dbReference>
<dbReference type="EMBL" id="FOXD01000018">
    <property type="protein sequence ID" value="SFQ12740.1"/>
    <property type="molecule type" value="Genomic_DNA"/>
</dbReference>
<evidence type="ECO:0000259" key="3">
    <source>
        <dbReference type="Pfam" id="PF13305"/>
    </source>
</evidence>
<evidence type="ECO:0000313" key="4">
    <source>
        <dbReference type="EMBL" id="SFQ12740.1"/>
    </source>
</evidence>
<feature type="domain" description="HTH-type transcriptional regulator MT1864/Rv1816-like C-terminal" evidence="3">
    <location>
        <begin position="84"/>
        <end position="180"/>
    </location>
</feature>
<dbReference type="OrthoDB" id="71867at2"/>
<reference evidence="5" key="1">
    <citation type="submission" date="2016-10" db="EMBL/GenBank/DDBJ databases">
        <authorList>
            <person name="Varghese N."/>
            <person name="Submissions S."/>
        </authorList>
    </citation>
    <scope>NUCLEOTIDE SEQUENCE [LARGE SCALE GENOMIC DNA]</scope>
    <source>
        <strain evidence="5">S7</strain>
    </source>
</reference>
<dbReference type="SUPFAM" id="SSF46689">
    <property type="entry name" value="Homeodomain-like"/>
    <property type="match status" value="1"/>
</dbReference>
<proteinExistence type="predicted"/>
<organism evidence="4 5">
    <name type="scientific">Salibacterium halotolerans</name>
    <dbReference type="NCBI Taxonomy" id="1884432"/>
    <lineage>
        <taxon>Bacteria</taxon>
        <taxon>Bacillati</taxon>
        <taxon>Bacillota</taxon>
        <taxon>Bacilli</taxon>
        <taxon>Bacillales</taxon>
        <taxon>Bacillaceae</taxon>
    </lineage>
</organism>
<dbReference type="Gene3D" id="1.10.10.60">
    <property type="entry name" value="Homeodomain-like"/>
    <property type="match status" value="1"/>
</dbReference>
<accession>A0A1I5VZ83</accession>
<protein>
    <submittedName>
        <fullName evidence="4">DNA-binding transcriptional regulator, AcrR family</fullName>
    </submittedName>
</protein>
<dbReference type="SUPFAM" id="SSF48498">
    <property type="entry name" value="Tetracyclin repressor-like, C-terminal domain"/>
    <property type="match status" value="1"/>
</dbReference>
<dbReference type="STRING" id="1884432.SAMN05518683_1186"/>
<sequence length="187" mass="20844">MSRRTRLNQEMITNKALEIADRNGMETVTMAALAGELTIKSPSLYNHFKGLTEVKQAMSVKAIDLLYQHLKEAGIGKKEGSETIRAIGKAYIEFAKQHPGTYDASITAPYPYSENFQLAGEAIVGLIRESLSVYSLNEKEIMHVVRGLRSLLHGLVDLKRKGGFNLQVDIEDSQEMSLETFINGLNR</sequence>
<keyword evidence="1" id="KW-0805">Transcription regulation</keyword>
<dbReference type="RefSeq" id="WP_093338389.1">
    <property type="nucleotide sequence ID" value="NZ_FOXD01000018.1"/>
</dbReference>
<keyword evidence="5" id="KW-1185">Reference proteome</keyword>